<evidence type="ECO:0000313" key="2">
    <source>
        <dbReference type="Ensembl" id="ENSCMIP00000041550.1"/>
    </source>
</evidence>
<dbReference type="GO" id="GO:1905502">
    <property type="term" value="F:acetyl-CoA binding"/>
    <property type="evidence" value="ECO:0007669"/>
    <property type="project" value="TreeGrafter"/>
</dbReference>
<dbReference type="Ensembl" id="ENSCMIT00000042142.1">
    <property type="protein sequence ID" value="ENSCMIP00000041550.1"/>
    <property type="gene ID" value="ENSCMIG00000017323.1"/>
</dbReference>
<evidence type="ECO:0000259" key="1">
    <source>
        <dbReference type="PROSITE" id="PS51186"/>
    </source>
</evidence>
<reference evidence="3" key="3">
    <citation type="journal article" date="2014" name="Nature">
        <title>Elephant shark genome provides unique insights into gnathostome evolution.</title>
        <authorList>
            <consortium name="International Elephant Shark Genome Sequencing Consortium"/>
            <person name="Venkatesh B."/>
            <person name="Lee A.P."/>
            <person name="Ravi V."/>
            <person name="Maurya A.K."/>
            <person name="Lian M.M."/>
            <person name="Swann J.B."/>
            <person name="Ohta Y."/>
            <person name="Flajnik M.F."/>
            <person name="Sutoh Y."/>
            <person name="Kasahara M."/>
            <person name="Hoon S."/>
            <person name="Gangu V."/>
            <person name="Roy S.W."/>
            <person name="Irimia M."/>
            <person name="Korzh V."/>
            <person name="Kondrychyn I."/>
            <person name="Lim Z.W."/>
            <person name="Tay B.H."/>
            <person name="Tohari S."/>
            <person name="Kong K.W."/>
            <person name="Ho S."/>
            <person name="Lorente-Galdos B."/>
            <person name="Quilez J."/>
            <person name="Marques-Bonet T."/>
            <person name="Raney B.J."/>
            <person name="Ingham P.W."/>
            <person name="Tay A."/>
            <person name="Hillier L.W."/>
            <person name="Minx P."/>
            <person name="Boehm T."/>
            <person name="Wilson R.K."/>
            <person name="Brenner S."/>
            <person name="Warren W.C."/>
        </authorList>
    </citation>
    <scope>NUCLEOTIDE SEQUENCE [LARGE SCALE GENOMIC DNA]</scope>
</reference>
<reference evidence="2" key="4">
    <citation type="submission" date="2025-08" db="UniProtKB">
        <authorList>
            <consortium name="Ensembl"/>
        </authorList>
    </citation>
    <scope>IDENTIFICATION</scope>
</reference>
<dbReference type="PANTHER" id="PTHR13538">
    <property type="entry name" value="N-ACETYLTRANSFERASE 6"/>
    <property type="match status" value="1"/>
</dbReference>
<accession>A0A4W3KA62</accession>
<dbReference type="Gene3D" id="3.40.630.30">
    <property type="match status" value="1"/>
</dbReference>
<sequence length="270" mass="30125">DNNPSKKTIINWSLQSTTVFPLHLCPELMETCADLINEEWKRSKASRIHSLQKSSNNFPVCLVLLRPLKIADGTGSKTKSQLVGHSKLSRVVGQASGLFVETVVVAKEYRGKGYGRKLMESTEAYAKFRGFKTLYLTTHDKQYFYFHLGYTLCKPVQNLHRPALSPNLYCLPLTPTFSPSQSHPLSSSLQLPNSLSDSITGLPAPPLLPELISTPSSQFPHSPEPSNIPGDINAPWRIEATQSLLETPYQDVKGLPVFWMKKNIYLIKSA</sequence>
<evidence type="ECO:0000313" key="3">
    <source>
        <dbReference type="Proteomes" id="UP000314986"/>
    </source>
</evidence>
<name>A0A4W3KA62_CALMI</name>
<dbReference type="PANTHER" id="PTHR13538:SF4">
    <property type="entry name" value="N-ALPHA-ACETYLTRANSFERASE 80"/>
    <property type="match status" value="1"/>
</dbReference>
<dbReference type="STRING" id="7868.ENSCMIP00000041550"/>
<dbReference type="GO" id="GO:0005737">
    <property type="term" value="C:cytoplasm"/>
    <property type="evidence" value="ECO:0007669"/>
    <property type="project" value="TreeGrafter"/>
</dbReference>
<dbReference type="CDD" id="cd04301">
    <property type="entry name" value="NAT_SF"/>
    <property type="match status" value="1"/>
</dbReference>
<dbReference type="OMA" id="IYWMHKD"/>
<reference evidence="2" key="5">
    <citation type="submission" date="2025-09" db="UniProtKB">
        <authorList>
            <consortium name="Ensembl"/>
        </authorList>
    </citation>
    <scope>IDENTIFICATION</scope>
</reference>
<proteinExistence type="predicted"/>
<protein>
    <submittedName>
        <fullName evidence="2">N-alpha-acetyltransferase 80, NatH catalytic subunit</fullName>
    </submittedName>
</protein>
<dbReference type="InParanoid" id="A0A4W3KA62"/>
<organism evidence="2 3">
    <name type="scientific">Callorhinchus milii</name>
    <name type="common">Ghost shark</name>
    <dbReference type="NCBI Taxonomy" id="7868"/>
    <lineage>
        <taxon>Eukaryota</taxon>
        <taxon>Metazoa</taxon>
        <taxon>Chordata</taxon>
        <taxon>Craniata</taxon>
        <taxon>Vertebrata</taxon>
        <taxon>Chondrichthyes</taxon>
        <taxon>Holocephali</taxon>
        <taxon>Chimaeriformes</taxon>
        <taxon>Callorhinchidae</taxon>
        <taxon>Callorhinchus</taxon>
    </lineage>
</organism>
<keyword evidence="3" id="KW-1185">Reference proteome</keyword>
<dbReference type="Pfam" id="PF00583">
    <property type="entry name" value="Acetyltransf_1"/>
    <property type="match status" value="1"/>
</dbReference>
<dbReference type="InterPro" id="IPR000182">
    <property type="entry name" value="GNAT_dom"/>
</dbReference>
<reference evidence="3" key="1">
    <citation type="journal article" date="2006" name="Science">
        <title>Ancient noncoding elements conserved in the human genome.</title>
        <authorList>
            <person name="Venkatesh B."/>
            <person name="Kirkness E.F."/>
            <person name="Loh Y.H."/>
            <person name="Halpern A.L."/>
            <person name="Lee A.P."/>
            <person name="Johnson J."/>
            <person name="Dandona N."/>
            <person name="Viswanathan L.D."/>
            <person name="Tay A."/>
            <person name="Venter J.C."/>
            <person name="Strausberg R.L."/>
            <person name="Brenner S."/>
        </authorList>
    </citation>
    <scope>NUCLEOTIDE SEQUENCE [LARGE SCALE GENOMIC DNA]</scope>
</reference>
<dbReference type="GeneTree" id="ENSGT00390000000980"/>
<reference evidence="3" key="2">
    <citation type="journal article" date="2007" name="PLoS Biol.">
        <title>Survey sequencing and comparative analysis of the elephant shark (Callorhinchus milii) genome.</title>
        <authorList>
            <person name="Venkatesh B."/>
            <person name="Kirkness E.F."/>
            <person name="Loh Y.H."/>
            <person name="Halpern A.L."/>
            <person name="Lee A.P."/>
            <person name="Johnson J."/>
            <person name="Dandona N."/>
            <person name="Viswanathan L.D."/>
            <person name="Tay A."/>
            <person name="Venter J.C."/>
            <person name="Strausberg R.L."/>
            <person name="Brenner S."/>
        </authorList>
    </citation>
    <scope>NUCLEOTIDE SEQUENCE [LARGE SCALE GENOMIC DNA]</scope>
</reference>
<dbReference type="SUPFAM" id="SSF55729">
    <property type="entry name" value="Acyl-CoA N-acyltransferases (Nat)"/>
    <property type="match status" value="1"/>
</dbReference>
<dbReference type="PROSITE" id="PS51186">
    <property type="entry name" value="GNAT"/>
    <property type="match status" value="1"/>
</dbReference>
<dbReference type="AlphaFoldDB" id="A0A4W3KA62"/>
<dbReference type="GO" id="GO:0008080">
    <property type="term" value="F:N-acetyltransferase activity"/>
    <property type="evidence" value="ECO:0007669"/>
    <property type="project" value="InterPro"/>
</dbReference>
<dbReference type="InterPro" id="IPR016181">
    <property type="entry name" value="Acyl_CoA_acyltransferase"/>
</dbReference>
<dbReference type="InterPro" id="IPR039840">
    <property type="entry name" value="NAA80"/>
</dbReference>
<dbReference type="Proteomes" id="UP000314986">
    <property type="component" value="Unassembled WGS sequence"/>
</dbReference>
<feature type="domain" description="N-acetyltransferase" evidence="1">
    <location>
        <begin position="17"/>
        <end position="171"/>
    </location>
</feature>